<evidence type="ECO:0000313" key="3">
    <source>
        <dbReference type="Proteomes" id="UP000474061"/>
    </source>
</evidence>
<reference evidence="2" key="1">
    <citation type="submission" date="2019-05" db="EMBL/GenBank/DDBJ databases">
        <authorList>
            <person name="Castillo A."/>
            <person name="Giampetruzzi A."/>
            <person name="Landa B."/>
            <person name="Saponari M."/>
            <person name="Almeida R.P.P."/>
            <person name="Moralejo E."/>
            <person name="Marco-Noales E."/>
            <person name="Velasco-Amo M.P."/>
            <person name="Roman-Ecija M."/>
            <person name="Navarro I."/>
            <person name="Monterde A."/>
            <person name="Barbe S."/>
        </authorList>
    </citation>
    <scope>NUCLEOTIDE SEQUENCE</scope>
    <source>
        <strain evidence="2">XYL1981</strain>
    </source>
</reference>
<reference evidence="2" key="2">
    <citation type="journal article" date="2020" name="Appl. Environ. Microbiol.">
        <title>Multiple intercontinental introductions associated with the emergence of a plant pathogen in Europe.</title>
        <authorList>
            <person name="Landa B.B."/>
            <person name="Castillo A.I."/>
            <person name="Giampetruzzi A."/>
            <person name="Kahn A."/>
            <person name="Roman-Ecija M."/>
            <person name="Velasco-Amo M.P."/>
            <person name="Navas-Cortes J.A."/>
            <person name="Marco-Noales E."/>
            <person name="Barbe S."/>
            <person name="Moralejo E."/>
            <person name="Coletta-Filho H.D."/>
            <person name="Saldarelli P."/>
            <person name="Saponari M."/>
            <person name="Almeida R.P.P."/>
        </authorList>
    </citation>
    <scope>NUCLEOTIDE SEQUENCE</scope>
    <source>
        <strain evidence="2">XYL1981</strain>
    </source>
</reference>
<dbReference type="EMBL" id="VDCJ01000327">
    <property type="protein sequence ID" value="MRU23032.1"/>
    <property type="molecule type" value="Genomic_DNA"/>
</dbReference>
<organism evidence="2 3">
    <name type="scientific">Xylella fastidiosa subsp. multiplex</name>
    <dbReference type="NCBI Taxonomy" id="644357"/>
    <lineage>
        <taxon>Bacteria</taxon>
        <taxon>Pseudomonadati</taxon>
        <taxon>Pseudomonadota</taxon>
        <taxon>Gammaproteobacteria</taxon>
        <taxon>Lysobacterales</taxon>
        <taxon>Lysobacteraceae</taxon>
        <taxon>Xylella</taxon>
    </lineage>
</organism>
<dbReference type="InterPro" id="IPR011460">
    <property type="entry name" value="Lcl_C"/>
</dbReference>
<evidence type="ECO:0000259" key="1">
    <source>
        <dbReference type="Pfam" id="PF07603"/>
    </source>
</evidence>
<dbReference type="Pfam" id="PF07603">
    <property type="entry name" value="Lcl_C"/>
    <property type="match status" value="1"/>
</dbReference>
<proteinExistence type="predicted"/>
<feature type="domain" description="Lcl C-terminal" evidence="1">
    <location>
        <begin position="30"/>
        <end position="137"/>
    </location>
</feature>
<sequence>MSAATLENVPTTGGARFTKIYDEHGDHIITRDEATGLEWLAWNLNPSTNEYGHDCDAAKECHRLDIGAYNDWRVPTLEEALSANRAAAYLRWELGPWIWTCTPDNDDPRGAAWVVKFRTDYSFAASRAVPHHVRAVRGQMRTDATATPKAGAS</sequence>
<accession>A0A9Q4MI41</accession>
<name>A0A9Q4MI41_XYLFS</name>
<comment type="caution">
    <text evidence="2">The sequence shown here is derived from an EMBL/GenBank/DDBJ whole genome shotgun (WGS) entry which is preliminary data.</text>
</comment>
<dbReference type="AlphaFoldDB" id="A0A9Q4MI41"/>
<protein>
    <submittedName>
        <fullName evidence="2">DUF1566 domain-containing protein</fullName>
    </submittedName>
</protein>
<gene>
    <name evidence="2" type="ORF">FG476_02700</name>
</gene>
<dbReference type="RefSeq" id="WP_154128275.1">
    <property type="nucleotide sequence ID" value="NZ_JAJKAM010000025.1"/>
</dbReference>
<dbReference type="Proteomes" id="UP000474061">
    <property type="component" value="Unassembled WGS sequence"/>
</dbReference>
<evidence type="ECO:0000313" key="2">
    <source>
        <dbReference type="EMBL" id="MRU23032.1"/>
    </source>
</evidence>